<gene>
    <name evidence="1" type="ORF">METZ01_LOCUS234375</name>
</gene>
<dbReference type="AlphaFoldDB" id="A0A382H512"/>
<feature type="non-terminal residue" evidence="1">
    <location>
        <position position="1"/>
    </location>
</feature>
<evidence type="ECO:0000313" key="1">
    <source>
        <dbReference type="EMBL" id="SVB81521.1"/>
    </source>
</evidence>
<protein>
    <submittedName>
        <fullName evidence="1">Uncharacterized protein</fullName>
    </submittedName>
</protein>
<accession>A0A382H512</accession>
<name>A0A382H512_9ZZZZ</name>
<reference evidence="1" key="1">
    <citation type="submission" date="2018-05" db="EMBL/GenBank/DDBJ databases">
        <authorList>
            <person name="Lanie J.A."/>
            <person name="Ng W.-L."/>
            <person name="Kazmierczak K.M."/>
            <person name="Andrzejewski T.M."/>
            <person name="Davidsen T.M."/>
            <person name="Wayne K.J."/>
            <person name="Tettelin H."/>
            <person name="Glass J.I."/>
            <person name="Rusch D."/>
            <person name="Podicherti R."/>
            <person name="Tsui H.-C.T."/>
            <person name="Winkler M.E."/>
        </authorList>
    </citation>
    <scope>NUCLEOTIDE SEQUENCE</scope>
</reference>
<proteinExistence type="predicted"/>
<dbReference type="EMBL" id="UINC01058821">
    <property type="protein sequence ID" value="SVB81521.1"/>
    <property type="molecule type" value="Genomic_DNA"/>
</dbReference>
<sequence length="86" mass="9427">VHGLRLVDDVLGPDHAVEPKPTSLAGWPLVVVEFHGYSRKGFPFGGVAEVVNDYTEVIKDQASAINLSLVDSRIILELKHISHNKN</sequence>
<organism evidence="1">
    <name type="scientific">marine metagenome</name>
    <dbReference type="NCBI Taxonomy" id="408172"/>
    <lineage>
        <taxon>unclassified sequences</taxon>
        <taxon>metagenomes</taxon>
        <taxon>ecological metagenomes</taxon>
    </lineage>
</organism>